<evidence type="ECO:0000256" key="1">
    <source>
        <dbReference type="SAM" id="MobiDB-lite"/>
    </source>
</evidence>
<sequence length="300" mass="34265">MDENIDDNDFNVSDNDNTNDFNKNTGEPGNSSDSPANINDSNNTDEDLNNYNVENDQNNDDRDPQTDNPLNDDDIVGLFEDSDENVDDSMKTEGMSQSPTRREVEPVEQEQSPVYETEIISATLPLLPRPGRNENLVVCKFPPTLMVCDVNDIRNYLRSNPHILENPPNPNNLSILLYDIKTRSNNSFAKEGQSSNQNVRSNSKIVAWDDNTVTLFVGTVPLDVEFQSEVSFLFEDSNFDLKPVHSEVDTRLQTRFSNLLKNKMIKQKHTKRQKMEVTFLSDAIQSQYKIQEVILFFINF</sequence>
<feature type="compositionally biased region" description="Low complexity" evidence="1">
    <location>
        <begin position="10"/>
        <end position="25"/>
    </location>
</feature>
<gene>
    <name evidence="2" type="ORF">TAT_000167900</name>
    <name evidence="3" type="ORF">TAV_000168100</name>
</gene>
<dbReference type="VEuPathDB" id="PiroplasmaDB:TA13440"/>
<feature type="compositionally biased region" description="Polar residues" evidence="1">
    <location>
        <begin position="27"/>
        <end position="42"/>
    </location>
</feature>
<name>A0A3B0N5P2_THEAN</name>
<reference evidence="3" key="1">
    <citation type="submission" date="2018-07" db="EMBL/GenBank/DDBJ databases">
        <authorList>
            <person name="Quirk P.G."/>
            <person name="Krulwich T.A."/>
        </authorList>
    </citation>
    <scope>NUCLEOTIDE SEQUENCE</scope>
    <source>
        <strain evidence="3">Anand</strain>
    </source>
</reference>
<organism evidence="3">
    <name type="scientific">Theileria annulata</name>
    <dbReference type="NCBI Taxonomy" id="5874"/>
    <lineage>
        <taxon>Eukaryota</taxon>
        <taxon>Sar</taxon>
        <taxon>Alveolata</taxon>
        <taxon>Apicomplexa</taxon>
        <taxon>Aconoidasida</taxon>
        <taxon>Piroplasmida</taxon>
        <taxon>Theileriidae</taxon>
        <taxon>Theileria</taxon>
    </lineage>
</organism>
<feature type="region of interest" description="Disordered" evidence="1">
    <location>
        <begin position="1"/>
        <end position="112"/>
    </location>
</feature>
<evidence type="ECO:0000313" key="3">
    <source>
        <dbReference type="EMBL" id="SVP91581.1"/>
    </source>
</evidence>
<protein>
    <submittedName>
        <fullName evidence="3">Leo1-like protein, putative</fullName>
    </submittedName>
</protein>
<evidence type="ECO:0000313" key="2">
    <source>
        <dbReference type="EMBL" id="SVP90968.1"/>
    </source>
</evidence>
<dbReference type="EMBL" id="UIVS01000002">
    <property type="protein sequence ID" value="SVP91581.1"/>
    <property type="molecule type" value="Genomic_DNA"/>
</dbReference>
<proteinExistence type="predicted"/>
<accession>A0A3B0N5P2</accession>
<dbReference type="AlphaFoldDB" id="A0A3B0N5P2"/>
<feature type="compositionally biased region" description="Acidic residues" evidence="1">
    <location>
        <begin position="70"/>
        <end position="87"/>
    </location>
</feature>
<dbReference type="EMBL" id="UIVT01000002">
    <property type="protein sequence ID" value="SVP90968.1"/>
    <property type="molecule type" value="Genomic_DNA"/>
</dbReference>